<reference evidence="2 3" key="1">
    <citation type="submission" date="2015-07" db="EMBL/GenBank/DDBJ databases">
        <title>The genome of the fungus Escovopsis weberi, a specialized disease agent of ant agriculture.</title>
        <authorList>
            <person name="de Man T.J."/>
            <person name="Stajich J.E."/>
            <person name="Kubicek C.P."/>
            <person name="Chenthamara K."/>
            <person name="Atanasova L."/>
            <person name="Druzhinina I.S."/>
            <person name="Birnbaum S."/>
            <person name="Barribeau S.M."/>
            <person name="Teiling C."/>
            <person name="Suen G."/>
            <person name="Currie C."/>
            <person name="Gerardo N.M."/>
        </authorList>
    </citation>
    <scope>NUCLEOTIDE SEQUENCE [LARGE SCALE GENOMIC DNA]</scope>
</reference>
<dbReference type="InterPro" id="IPR003789">
    <property type="entry name" value="Asn/Gln_tRNA_amidoTrase-B-like"/>
</dbReference>
<dbReference type="OrthoDB" id="538640at2759"/>
<dbReference type="Gene3D" id="1.10.1510.10">
    <property type="entry name" value="Uncharacterised protein YqeY/AIM41 PF09424, N-terminal domain"/>
    <property type="match status" value="1"/>
</dbReference>
<proteinExistence type="inferred from homology"/>
<dbReference type="Pfam" id="PF09424">
    <property type="entry name" value="YqeY"/>
    <property type="match status" value="1"/>
</dbReference>
<comment type="subcellular location">
    <subcellularLocation>
        <location evidence="1">Mitochondrion</location>
    </subcellularLocation>
</comment>
<keyword evidence="3" id="KW-1185">Reference proteome</keyword>
<dbReference type="InterPro" id="IPR023168">
    <property type="entry name" value="GatB_Yqey_C_2"/>
</dbReference>
<dbReference type="PANTHER" id="PTHR28055">
    <property type="entry name" value="ALTERED INHERITANCE OF MITOCHONDRIA PROTEIN 41, MITOCHONDRIAL"/>
    <property type="match status" value="1"/>
</dbReference>
<comment type="similarity">
    <text evidence="1">Belongs to the AIM41 family.</text>
</comment>
<dbReference type="STRING" id="150374.A0A0M8MTA8"/>
<dbReference type="GO" id="GO:0016884">
    <property type="term" value="F:carbon-nitrogen ligase activity, with glutamine as amido-N-donor"/>
    <property type="evidence" value="ECO:0007669"/>
    <property type="project" value="UniProtKB-UniRule"/>
</dbReference>
<comment type="caution">
    <text evidence="2">The sequence shown here is derived from an EMBL/GenBank/DDBJ whole genome shotgun (WGS) entry which is preliminary data.</text>
</comment>
<dbReference type="SUPFAM" id="SSF89095">
    <property type="entry name" value="GatB/YqeY motif"/>
    <property type="match status" value="1"/>
</dbReference>
<dbReference type="Proteomes" id="UP000053831">
    <property type="component" value="Unassembled WGS sequence"/>
</dbReference>
<dbReference type="Gene3D" id="1.10.10.410">
    <property type="match status" value="1"/>
</dbReference>
<protein>
    <recommendedName>
        <fullName evidence="1">Altered inheritance of mitochondria protein 41</fullName>
    </recommendedName>
</protein>
<dbReference type="InterPro" id="IPR019004">
    <property type="entry name" value="YqeY/Aim41"/>
</dbReference>
<dbReference type="AlphaFoldDB" id="A0A0M8MTA8"/>
<keyword evidence="1" id="KW-0496">Mitochondrion</keyword>
<evidence type="ECO:0000313" key="2">
    <source>
        <dbReference type="EMBL" id="KOS18038.1"/>
    </source>
</evidence>
<evidence type="ECO:0000256" key="1">
    <source>
        <dbReference type="RuleBase" id="RU365099"/>
    </source>
</evidence>
<dbReference type="PANTHER" id="PTHR28055:SF1">
    <property type="entry name" value="ALTERED INHERITANCE OF MITOCHONDRIA PROTEIN 41, MITOCHONDRIAL"/>
    <property type="match status" value="1"/>
</dbReference>
<evidence type="ECO:0000313" key="3">
    <source>
        <dbReference type="Proteomes" id="UP000053831"/>
    </source>
</evidence>
<organism evidence="2 3">
    <name type="scientific">Escovopsis weberi</name>
    <dbReference type="NCBI Taxonomy" id="150374"/>
    <lineage>
        <taxon>Eukaryota</taxon>
        <taxon>Fungi</taxon>
        <taxon>Dikarya</taxon>
        <taxon>Ascomycota</taxon>
        <taxon>Pezizomycotina</taxon>
        <taxon>Sordariomycetes</taxon>
        <taxon>Hypocreomycetidae</taxon>
        <taxon>Hypocreales</taxon>
        <taxon>Hypocreaceae</taxon>
        <taxon>Escovopsis</taxon>
    </lineage>
</organism>
<dbReference type="GO" id="GO:0005739">
    <property type="term" value="C:mitochondrion"/>
    <property type="evidence" value="ECO:0007669"/>
    <property type="project" value="UniProtKB-SubCell"/>
</dbReference>
<dbReference type="InterPro" id="IPR042184">
    <property type="entry name" value="YqeY/Aim41_N"/>
</dbReference>
<sequence length="188" mass="20196">MFRLAAARRATQLRGPSANPLIRLYSITADAPPPLLLKLKSDLKAAMRTRDTSRLLVVRAILAAHHNASKTATPARTDVQLIALVRKLQKSSQDAIAEAAAAGREDLVEKERAEVQIMEEYIAGSDVQTLGEAELRAAVQEAVEASRGAGTAPKSLMGDVMKRISAFLEGKDVDKKSVAAIAKELTSR</sequence>
<gene>
    <name evidence="1" type="primary">AIM41</name>
    <name evidence="2" type="ORF">ESCO_003171</name>
</gene>
<name>A0A0M8MTA8_ESCWE</name>
<accession>A0A0M8MTA8</accession>
<dbReference type="EMBL" id="LGSR01000022">
    <property type="protein sequence ID" value="KOS18038.1"/>
    <property type="molecule type" value="Genomic_DNA"/>
</dbReference>